<dbReference type="Proteomes" id="UP001363035">
    <property type="component" value="Unassembled WGS sequence"/>
</dbReference>
<dbReference type="Gene3D" id="3.40.30.10">
    <property type="entry name" value="Glutaredoxin"/>
    <property type="match status" value="1"/>
</dbReference>
<evidence type="ECO:0000313" key="1">
    <source>
        <dbReference type="EMBL" id="MEI5985985.1"/>
    </source>
</evidence>
<protein>
    <recommendedName>
        <fullName evidence="3">TlpA family protein disulfide reductase</fullName>
    </recommendedName>
</protein>
<sequence>MGRKKNTKVIQLHSGVENVLSVAYKVDGIPCYILIDKAGNLIAADTPRSSDPKLKETIGNLDKEISLLFVT</sequence>
<accession>A0ABU8I9B0</accession>
<keyword evidence="2" id="KW-1185">Reference proteome</keyword>
<comment type="caution">
    <text evidence="1">The sequence shown here is derived from an EMBL/GenBank/DDBJ whole genome shotgun (WGS) entry which is preliminary data.</text>
</comment>
<reference evidence="1 2" key="1">
    <citation type="submission" date="2024-01" db="EMBL/GenBank/DDBJ databases">
        <title>Sphingobacterium tenebrionis sp. nov., a novel endophyte isolated from tenebrio molitor intestines.</title>
        <authorList>
            <person name="Zhang C."/>
        </authorList>
    </citation>
    <scope>NUCLEOTIDE SEQUENCE [LARGE SCALE GENOMIC DNA]</scope>
    <source>
        <strain evidence="1 2">PU5-4</strain>
    </source>
</reference>
<dbReference type="EMBL" id="JAYLLN010000039">
    <property type="protein sequence ID" value="MEI5985985.1"/>
    <property type="molecule type" value="Genomic_DNA"/>
</dbReference>
<evidence type="ECO:0000313" key="2">
    <source>
        <dbReference type="Proteomes" id="UP001363035"/>
    </source>
</evidence>
<gene>
    <name evidence="1" type="ORF">VJ786_13855</name>
</gene>
<evidence type="ECO:0008006" key="3">
    <source>
        <dbReference type="Google" id="ProtNLM"/>
    </source>
</evidence>
<proteinExistence type="predicted"/>
<organism evidence="1 2">
    <name type="scientific">Sphingobacterium tenebrionis</name>
    <dbReference type="NCBI Taxonomy" id="3111775"/>
    <lineage>
        <taxon>Bacteria</taxon>
        <taxon>Pseudomonadati</taxon>
        <taxon>Bacteroidota</taxon>
        <taxon>Sphingobacteriia</taxon>
        <taxon>Sphingobacteriales</taxon>
        <taxon>Sphingobacteriaceae</taxon>
        <taxon>Sphingobacterium</taxon>
    </lineage>
</organism>
<name>A0ABU8I9B0_9SPHI</name>
<dbReference type="RefSeq" id="WP_336557922.1">
    <property type="nucleotide sequence ID" value="NZ_JAYLLN010000039.1"/>
</dbReference>